<protein>
    <recommendedName>
        <fullName evidence="12">Circadian input-output histidine kinase CikA</fullName>
        <ecNumber evidence="3">2.7.13.3</ecNumber>
    </recommendedName>
    <alternativeName>
        <fullName evidence="11">Sensory/regulatory protein RpfC</fullName>
    </alternativeName>
</protein>
<comment type="catalytic activity">
    <reaction evidence="1">
        <text>ATP + protein L-histidine = ADP + protein N-phospho-L-histidine.</text>
        <dbReference type="EC" id="2.7.13.3"/>
    </reaction>
</comment>
<evidence type="ECO:0000313" key="16">
    <source>
        <dbReference type="EMBL" id="ANS77363.1"/>
    </source>
</evidence>
<evidence type="ECO:0000256" key="12">
    <source>
        <dbReference type="ARBA" id="ARBA00074306"/>
    </source>
</evidence>
<evidence type="ECO:0000256" key="2">
    <source>
        <dbReference type="ARBA" id="ARBA00006402"/>
    </source>
</evidence>
<proteinExistence type="inferred from homology"/>
<dbReference type="KEGG" id="pyg:AWM70_20700"/>
<dbReference type="Pfam" id="PF00512">
    <property type="entry name" value="HisKA"/>
    <property type="match status" value="1"/>
</dbReference>
<evidence type="ECO:0000256" key="5">
    <source>
        <dbReference type="ARBA" id="ARBA00022679"/>
    </source>
</evidence>
<dbReference type="STRING" id="1462996.AWM70_20700"/>
<dbReference type="InterPro" id="IPR001610">
    <property type="entry name" value="PAC"/>
</dbReference>
<dbReference type="PROSITE" id="PS50113">
    <property type="entry name" value="PAC"/>
    <property type="match status" value="4"/>
</dbReference>
<name>A0A1B1N7F4_9BACL</name>
<dbReference type="FunFam" id="3.30.565.10:FF:000010">
    <property type="entry name" value="Sensor histidine kinase RcsC"/>
    <property type="match status" value="1"/>
</dbReference>
<dbReference type="InterPro" id="IPR004358">
    <property type="entry name" value="Sig_transdc_His_kin-like_C"/>
</dbReference>
<dbReference type="InterPro" id="IPR013655">
    <property type="entry name" value="PAS_fold_3"/>
</dbReference>
<keyword evidence="17" id="KW-1185">Reference proteome</keyword>
<dbReference type="InterPro" id="IPR005467">
    <property type="entry name" value="His_kinase_dom"/>
</dbReference>
<feature type="domain" description="PAC" evidence="15">
    <location>
        <begin position="454"/>
        <end position="506"/>
    </location>
</feature>
<dbReference type="FunFam" id="1.10.287.130:FF:000002">
    <property type="entry name" value="Two-component osmosensing histidine kinase"/>
    <property type="match status" value="1"/>
</dbReference>
<keyword evidence="5" id="KW-0808">Transferase</keyword>
<organism evidence="16 17">
    <name type="scientific">Paenibacillus yonginensis</name>
    <dbReference type="NCBI Taxonomy" id="1462996"/>
    <lineage>
        <taxon>Bacteria</taxon>
        <taxon>Bacillati</taxon>
        <taxon>Bacillota</taxon>
        <taxon>Bacilli</taxon>
        <taxon>Bacillales</taxon>
        <taxon>Paenibacillaceae</taxon>
        <taxon>Paenibacillus</taxon>
    </lineage>
</organism>
<keyword evidence="9" id="KW-0902">Two-component regulatory system</keyword>
<dbReference type="SMART" id="SM00091">
    <property type="entry name" value="PAS"/>
    <property type="match status" value="6"/>
</dbReference>
<dbReference type="InterPro" id="IPR036890">
    <property type="entry name" value="HATPase_C_sf"/>
</dbReference>
<keyword evidence="4" id="KW-0597">Phosphoprotein</keyword>
<evidence type="ECO:0000256" key="6">
    <source>
        <dbReference type="ARBA" id="ARBA00022741"/>
    </source>
</evidence>
<dbReference type="GO" id="GO:0005524">
    <property type="term" value="F:ATP binding"/>
    <property type="evidence" value="ECO:0007669"/>
    <property type="project" value="UniProtKB-KW"/>
</dbReference>
<feature type="domain" description="PAC" evidence="15">
    <location>
        <begin position="324"/>
        <end position="376"/>
    </location>
</feature>
<dbReference type="PROSITE" id="PS50109">
    <property type="entry name" value="HIS_KIN"/>
    <property type="match status" value="1"/>
</dbReference>
<evidence type="ECO:0000256" key="4">
    <source>
        <dbReference type="ARBA" id="ARBA00022553"/>
    </source>
</evidence>
<dbReference type="Pfam" id="PF13426">
    <property type="entry name" value="PAS_9"/>
    <property type="match status" value="1"/>
</dbReference>
<dbReference type="Gene3D" id="1.10.287.130">
    <property type="match status" value="1"/>
</dbReference>
<keyword evidence="7 16" id="KW-0418">Kinase</keyword>
<dbReference type="Pfam" id="PF02518">
    <property type="entry name" value="HATPase_c"/>
    <property type="match status" value="1"/>
</dbReference>
<feature type="domain" description="PAS" evidence="14">
    <location>
        <begin position="134"/>
        <end position="195"/>
    </location>
</feature>
<evidence type="ECO:0000256" key="11">
    <source>
        <dbReference type="ARBA" id="ARBA00068150"/>
    </source>
</evidence>
<dbReference type="EC" id="2.7.13.3" evidence="3"/>
<dbReference type="Pfam" id="PF08448">
    <property type="entry name" value="PAS_4"/>
    <property type="match status" value="1"/>
</dbReference>
<dbReference type="SMART" id="SM00388">
    <property type="entry name" value="HisKA"/>
    <property type="match status" value="1"/>
</dbReference>
<dbReference type="PANTHER" id="PTHR43304">
    <property type="entry name" value="PHYTOCHROME-LIKE PROTEIN CPH1"/>
    <property type="match status" value="1"/>
</dbReference>
<gene>
    <name evidence="16" type="ORF">AWM70_20700</name>
</gene>
<dbReference type="EMBL" id="CP014167">
    <property type="protein sequence ID" value="ANS77363.1"/>
    <property type="molecule type" value="Genomic_DNA"/>
</dbReference>
<dbReference type="AlphaFoldDB" id="A0A1B1N7F4"/>
<feature type="domain" description="Histidine kinase" evidence="13">
    <location>
        <begin position="775"/>
        <end position="999"/>
    </location>
</feature>
<dbReference type="InterPro" id="IPR003661">
    <property type="entry name" value="HisK_dim/P_dom"/>
</dbReference>
<feature type="domain" description="PAC" evidence="15">
    <location>
        <begin position="710"/>
        <end position="761"/>
    </location>
</feature>
<evidence type="ECO:0000259" key="13">
    <source>
        <dbReference type="PROSITE" id="PS50109"/>
    </source>
</evidence>
<dbReference type="Gene3D" id="3.30.565.10">
    <property type="entry name" value="Histidine kinase-like ATPase, C-terminal domain"/>
    <property type="match status" value="1"/>
</dbReference>
<dbReference type="Gene3D" id="3.30.450.20">
    <property type="entry name" value="PAS domain"/>
    <property type="match status" value="6"/>
</dbReference>
<evidence type="ECO:0000259" key="15">
    <source>
        <dbReference type="PROSITE" id="PS50113"/>
    </source>
</evidence>
<dbReference type="SUPFAM" id="SSF55874">
    <property type="entry name" value="ATPase domain of HSP90 chaperone/DNA topoisomerase II/histidine kinase"/>
    <property type="match status" value="1"/>
</dbReference>
<dbReference type="GO" id="GO:0000155">
    <property type="term" value="F:phosphorelay sensor kinase activity"/>
    <property type="evidence" value="ECO:0007669"/>
    <property type="project" value="InterPro"/>
</dbReference>
<comment type="similarity">
    <text evidence="2">In the N-terminal section; belongs to the phytochrome family.</text>
</comment>
<evidence type="ECO:0000256" key="9">
    <source>
        <dbReference type="ARBA" id="ARBA00023012"/>
    </source>
</evidence>
<evidence type="ECO:0000256" key="8">
    <source>
        <dbReference type="ARBA" id="ARBA00022840"/>
    </source>
</evidence>
<dbReference type="Pfam" id="PF08447">
    <property type="entry name" value="PAS_3"/>
    <property type="match status" value="3"/>
</dbReference>
<dbReference type="PRINTS" id="PR00344">
    <property type="entry name" value="BCTRLSENSOR"/>
</dbReference>
<dbReference type="SUPFAM" id="SSF47384">
    <property type="entry name" value="Homodimeric domain of signal transducing histidine kinase"/>
    <property type="match status" value="1"/>
</dbReference>
<dbReference type="NCBIfam" id="TIGR00229">
    <property type="entry name" value="sensory_box"/>
    <property type="match status" value="4"/>
</dbReference>
<feature type="domain" description="PAS" evidence="14">
    <location>
        <begin position="507"/>
        <end position="577"/>
    </location>
</feature>
<comment type="subunit">
    <text evidence="10">At low DSF concentrations, interacts with RpfF.</text>
</comment>
<dbReference type="SUPFAM" id="SSF55785">
    <property type="entry name" value="PYP-like sensor domain (PAS domain)"/>
    <property type="match status" value="6"/>
</dbReference>
<dbReference type="InterPro" id="IPR036097">
    <property type="entry name" value="HisK_dim/P_sf"/>
</dbReference>
<dbReference type="InterPro" id="IPR000700">
    <property type="entry name" value="PAS-assoc_C"/>
</dbReference>
<dbReference type="InterPro" id="IPR000014">
    <property type="entry name" value="PAS"/>
</dbReference>
<sequence length="1012" mass="114576">MNKRPEHGQWEQLFRNAPVGMAVVQPVEGVLLTSNKAFGRLFGCGSQELAQMPFHELEGMAFLDLMGVYEEIRKNPLTGFIHQVELKLHSKAGVLRRLSWSLLDEASPLQEARLICCAEDVTPLPKAADKDIESEELFGLITKNGQDLISISSPDGIIQYISPSVNRLLGYDASEMVGQLRSSFYHPDDAEEMSKPGKLYSDKDVFTRRVRHKDGHYLWFETSFHVIKDPVGQIRRVLAIGRNVTDRVNSDEILAKAQKIAQVGSWRWDLISGELSYSREMRRMFANRMFPKEKDHQSLLRLVVEEDKDRLNSAMERAIQGSSEGITYRIKLPNGEIHTIRDRWEVSFTDEGKPCEMIGMAQDITERVAMEQQLLEKERKYRLITENTLDFISQCTVEGFVYLYCSPACYNLIGYTPIELQGTCVYDYLHPEDVGVVRSYIEACHESKGSDLLPPLTYRFIHKDGRHVWFESNSKFLLDDRGEPSQLISTARDITERKIMEFKLKENEQRYRSLFEYNPSAVYSMSLEGDYLTANSNLEKLTGYSLEELIGMYFGPLVSEKDIERTLYHFNQAREGKPQSYDLTIMHKKGYPVEINTVNIPIVVDDEVVGVYGITNDITDRIRYIEQIERLSREHRLLLNTVSEGIVGLDNDGKVVFVNPAGAGMLGFDALSMIGIPCSRVIRETRQDGGYHTAKDSPILKAVQAGLPYSKKEAVFWKRDETSFFADYQVTPIWDKGERKGVVIVFRDVTDEKEIIHAKESAERADQAKSEFLAMMSHELRTPMNGIIGMIDLLQTTEMDEEQQEFTEILRDSSHALLHLLNEILDFSKIETGKMTLNSEPIHLQALLGGVIELFTPRAKEKGIGLKAMLLNPEQIPSIIIGDAMRIRQVLVNLISNAVKFTELGGVTLTLEAEHAADERRTALTFKVQDTGIGIPYEQRDQLFVSFSQLHPQLNRKYGGTGLGLAISKKLVELMGGTIGVESIEGAGSTFYFTIPCERVAEGGMESEVHPI</sequence>
<dbReference type="Gene3D" id="2.10.70.100">
    <property type="match status" value="1"/>
</dbReference>
<evidence type="ECO:0000256" key="3">
    <source>
        <dbReference type="ARBA" id="ARBA00012438"/>
    </source>
</evidence>
<dbReference type="InterPro" id="IPR013656">
    <property type="entry name" value="PAS_4"/>
</dbReference>
<dbReference type="InterPro" id="IPR035965">
    <property type="entry name" value="PAS-like_dom_sf"/>
</dbReference>
<keyword evidence="6" id="KW-0547">Nucleotide-binding</keyword>
<dbReference type="Proteomes" id="UP000092573">
    <property type="component" value="Chromosome"/>
</dbReference>
<dbReference type="RefSeq" id="WP_068700922.1">
    <property type="nucleotide sequence ID" value="NZ_CP014167.1"/>
</dbReference>
<evidence type="ECO:0000256" key="1">
    <source>
        <dbReference type="ARBA" id="ARBA00000085"/>
    </source>
</evidence>
<accession>A0A1B1N7F4</accession>
<dbReference type="CDD" id="cd00082">
    <property type="entry name" value="HisKA"/>
    <property type="match status" value="1"/>
</dbReference>
<dbReference type="PROSITE" id="PS50112">
    <property type="entry name" value="PAS"/>
    <property type="match status" value="4"/>
</dbReference>
<feature type="domain" description="PAC" evidence="15">
    <location>
        <begin position="203"/>
        <end position="256"/>
    </location>
</feature>
<evidence type="ECO:0000256" key="10">
    <source>
        <dbReference type="ARBA" id="ARBA00064003"/>
    </source>
</evidence>
<dbReference type="InterPro" id="IPR003594">
    <property type="entry name" value="HATPase_dom"/>
</dbReference>
<dbReference type="PANTHER" id="PTHR43304:SF1">
    <property type="entry name" value="PAC DOMAIN-CONTAINING PROTEIN"/>
    <property type="match status" value="1"/>
</dbReference>
<feature type="domain" description="PAS" evidence="14">
    <location>
        <begin position="631"/>
        <end position="675"/>
    </location>
</feature>
<feature type="domain" description="PAS" evidence="14">
    <location>
        <begin position="377"/>
        <end position="448"/>
    </location>
</feature>
<dbReference type="OrthoDB" id="9815750at2"/>
<evidence type="ECO:0000313" key="17">
    <source>
        <dbReference type="Proteomes" id="UP000092573"/>
    </source>
</evidence>
<keyword evidence="8" id="KW-0067">ATP-binding</keyword>
<dbReference type="Pfam" id="PF13188">
    <property type="entry name" value="PAS_8"/>
    <property type="match status" value="1"/>
</dbReference>
<evidence type="ECO:0000259" key="14">
    <source>
        <dbReference type="PROSITE" id="PS50112"/>
    </source>
</evidence>
<dbReference type="InterPro" id="IPR052162">
    <property type="entry name" value="Sensor_kinase/Photoreceptor"/>
</dbReference>
<dbReference type="CDD" id="cd16922">
    <property type="entry name" value="HATPase_EvgS-ArcB-TorS-like"/>
    <property type="match status" value="1"/>
</dbReference>
<dbReference type="CDD" id="cd00130">
    <property type="entry name" value="PAS"/>
    <property type="match status" value="5"/>
</dbReference>
<reference evidence="16 17" key="1">
    <citation type="submission" date="2016-01" db="EMBL/GenBank/DDBJ databases">
        <title>Complete Genome Sequence of Paenibacillus yonginensis DCY84, a novel Plant Growth-Promoting Bacteria with Elicitation of Induced Systemic Resistance.</title>
        <authorList>
            <person name="Kim Y.J."/>
            <person name="Yang D.C."/>
            <person name="Sukweenadhi J."/>
        </authorList>
    </citation>
    <scope>NUCLEOTIDE SEQUENCE [LARGE SCALE GENOMIC DNA]</scope>
    <source>
        <strain evidence="16 17">DCY84</strain>
    </source>
</reference>
<evidence type="ECO:0000256" key="7">
    <source>
        <dbReference type="ARBA" id="ARBA00022777"/>
    </source>
</evidence>
<dbReference type="SMART" id="SM00086">
    <property type="entry name" value="PAC"/>
    <property type="match status" value="5"/>
</dbReference>
<dbReference type="SMART" id="SM00387">
    <property type="entry name" value="HATPase_c"/>
    <property type="match status" value="1"/>
</dbReference>